<feature type="transmembrane region" description="Helical" evidence="1">
    <location>
        <begin position="6"/>
        <end position="27"/>
    </location>
</feature>
<keyword evidence="1" id="KW-0812">Transmembrane</keyword>
<sequence length="241" mass="26328">MENEVPYQFITTMLIIAVIVFFVVKFMNSTPSYDRMNEGFYGGVAHGSGHPDCLRTLPEGSQLLDIVASANNVPAGVSDASADYKEMELILSKLACLKKDLLSPSGIVEATRTQAFETAHDRMNTGEICAMCLNQSIAARDLDIIFATWRDRGRVLLRKLCTEANLSEIQSVEVEKLFKKAWEDVYDVATSRCLKTDYSKQNGGSTEGGNVGGVEPPSLKDLGTYDYKYGGVSASGWNGVV</sequence>
<keyword evidence="1" id="KW-0472">Membrane</keyword>
<name>A0A6C0KVD7_9ZZZZ</name>
<accession>A0A6C0KVD7</accession>
<dbReference type="EMBL" id="MN740968">
    <property type="protein sequence ID" value="QHU20298.1"/>
    <property type="molecule type" value="Genomic_DNA"/>
</dbReference>
<evidence type="ECO:0000256" key="1">
    <source>
        <dbReference type="SAM" id="Phobius"/>
    </source>
</evidence>
<evidence type="ECO:0000313" key="2">
    <source>
        <dbReference type="EMBL" id="QHU20298.1"/>
    </source>
</evidence>
<dbReference type="AlphaFoldDB" id="A0A6C0KVD7"/>
<keyword evidence="1" id="KW-1133">Transmembrane helix</keyword>
<organism evidence="2">
    <name type="scientific">viral metagenome</name>
    <dbReference type="NCBI Taxonomy" id="1070528"/>
    <lineage>
        <taxon>unclassified sequences</taxon>
        <taxon>metagenomes</taxon>
        <taxon>organismal metagenomes</taxon>
    </lineage>
</organism>
<proteinExistence type="predicted"/>
<protein>
    <submittedName>
        <fullName evidence="2">Uncharacterized protein</fullName>
    </submittedName>
</protein>
<reference evidence="2" key="1">
    <citation type="journal article" date="2020" name="Nature">
        <title>Giant virus diversity and host interactions through global metagenomics.</title>
        <authorList>
            <person name="Schulz F."/>
            <person name="Roux S."/>
            <person name="Paez-Espino D."/>
            <person name="Jungbluth S."/>
            <person name="Walsh D.A."/>
            <person name="Denef V.J."/>
            <person name="McMahon K.D."/>
            <person name="Konstantinidis K.T."/>
            <person name="Eloe-Fadrosh E.A."/>
            <person name="Kyrpides N.C."/>
            <person name="Woyke T."/>
        </authorList>
    </citation>
    <scope>NUCLEOTIDE SEQUENCE</scope>
    <source>
        <strain evidence="2">GVMAG-S-3300013093-109</strain>
    </source>
</reference>